<evidence type="ECO:0000256" key="2">
    <source>
        <dbReference type="ARBA" id="ARBA00022670"/>
    </source>
</evidence>
<dbReference type="Proteomes" id="UP000515203">
    <property type="component" value="Unplaced"/>
</dbReference>
<evidence type="ECO:0000259" key="7">
    <source>
        <dbReference type="PROSITE" id="PS50240"/>
    </source>
</evidence>
<evidence type="ECO:0000256" key="3">
    <source>
        <dbReference type="ARBA" id="ARBA00022801"/>
    </source>
</evidence>
<dbReference type="InterPro" id="IPR043504">
    <property type="entry name" value="Peptidase_S1_PA_chymotrypsin"/>
</dbReference>
<dbReference type="InterPro" id="IPR001254">
    <property type="entry name" value="Trypsin_dom"/>
</dbReference>
<keyword evidence="3 6" id="KW-0378">Hydrolase</keyword>
<keyword evidence="5" id="KW-1015">Disulfide bond</keyword>
<accession>A0A6P6DRB6</accession>
<keyword evidence="8" id="KW-1185">Reference proteome</keyword>
<feature type="domain" description="Peptidase S1" evidence="7">
    <location>
        <begin position="78"/>
        <end position="313"/>
    </location>
</feature>
<dbReference type="SMART" id="SM00020">
    <property type="entry name" value="Tryp_SPc"/>
    <property type="match status" value="1"/>
</dbReference>
<keyword evidence="4 6" id="KW-0720">Serine protease</keyword>
<evidence type="ECO:0000313" key="9">
    <source>
        <dbReference type="RefSeq" id="XP_023562526.1"/>
    </source>
</evidence>
<dbReference type="InParanoid" id="A0A6P6DRB6"/>
<dbReference type="RefSeq" id="XP_023562526.1">
    <property type="nucleotide sequence ID" value="XM_023706758.1"/>
</dbReference>
<dbReference type="InterPro" id="IPR018114">
    <property type="entry name" value="TRYPSIN_HIS"/>
</dbReference>
<dbReference type="GO" id="GO:0031638">
    <property type="term" value="P:zymogen activation"/>
    <property type="evidence" value="ECO:0007669"/>
    <property type="project" value="TreeGrafter"/>
</dbReference>
<dbReference type="PRINTS" id="PR00722">
    <property type="entry name" value="CHYMOTRYPSIN"/>
</dbReference>
<evidence type="ECO:0000256" key="4">
    <source>
        <dbReference type="ARBA" id="ARBA00022825"/>
    </source>
</evidence>
<dbReference type="Pfam" id="PF00089">
    <property type="entry name" value="Trypsin"/>
    <property type="match status" value="1"/>
</dbReference>
<comment type="similarity">
    <text evidence="1">Belongs to the peptidase S1 family. Snake venom subfamily.</text>
</comment>
<dbReference type="CDD" id="cd00190">
    <property type="entry name" value="Tryp_SPc"/>
    <property type="match status" value="1"/>
</dbReference>
<sequence length="316" mass="33442">MPRCGLPLCVPPHLGGPKVEGGLRLAPLCVPSIAQHGAWHTGGAGEVALNWLEPCSPELVLAAGPVLSGAAPPVHSRIIGGWECEKHSQPWQAAVYHHGLAVCGGVLVHPQWVLTAAHCPSSDSQVLLGRHNLYEEENTAQHIHISYALPHPLYNLSLLRHGSSGLENDFSHDLMLLRLAESANITDAVKALDLPTAQPDLGSTCLASGWGSTEPEVDPLVLPRTLQCVDLSLLSRDMCESGYSIPVTEFMLCAGHLQGGKDSCVGDSGGPLICNGVLQGLTSWGGNPCGQPGKPALYTKLVAYREWIKDTMAANP</sequence>
<keyword evidence="2 6" id="KW-0645">Protease</keyword>
<dbReference type="PANTHER" id="PTHR24271">
    <property type="entry name" value="KALLIKREIN-RELATED"/>
    <property type="match status" value="1"/>
</dbReference>
<dbReference type="PROSITE" id="PS00134">
    <property type="entry name" value="TRYPSIN_HIS"/>
    <property type="match status" value="1"/>
</dbReference>
<dbReference type="GO" id="GO:0030141">
    <property type="term" value="C:secretory granule"/>
    <property type="evidence" value="ECO:0007669"/>
    <property type="project" value="TreeGrafter"/>
</dbReference>
<organism evidence="8 9">
    <name type="scientific">Octodon degus</name>
    <name type="common">Degu</name>
    <name type="synonym">Sciurus degus</name>
    <dbReference type="NCBI Taxonomy" id="10160"/>
    <lineage>
        <taxon>Eukaryota</taxon>
        <taxon>Metazoa</taxon>
        <taxon>Chordata</taxon>
        <taxon>Craniata</taxon>
        <taxon>Vertebrata</taxon>
        <taxon>Euteleostomi</taxon>
        <taxon>Mammalia</taxon>
        <taxon>Eutheria</taxon>
        <taxon>Euarchontoglires</taxon>
        <taxon>Glires</taxon>
        <taxon>Rodentia</taxon>
        <taxon>Hystricomorpha</taxon>
        <taxon>Octodontidae</taxon>
        <taxon>Octodon</taxon>
    </lineage>
</organism>
<proteinExistence type="inferred from homology"/>
<dbReference type="PROSITE" id="PS50240">
    <property type="entry name" value="TRYPSIN_DOM"/>
    <property type="match status" value="1"/>
</dbReference>
<gene>
    <name evidence="9" type="primary">LOC101578889</name>
</gene>
<reference evidence="9" key="1">
    <citation type="submission" date="2025-08" db="UniProtKB">
        <authorList>
            <consortium name="RefSeq"/>
        </authorList>
    </citation>
    <scope>IDENTIFICATION</scope>
</reference>
<dbReference type="SUPFAM" id="SSF50494">
    <property type="entry name" value="Trypsin-like serine proteases"/>
    <property type="match status" value="1"/>
</dbReference>
<evidence type="ECO:0000256" key="1">
    <source>
        <dbReference type="ARBA" id="ARBA00009228"/>
    </source>
</evidence>
<dbReference type="InterPro" id="IPR009003">
    <property type="entry name" value="Peptidase_S1_PA"/>
</dbReference>
<dbReference type="GeneID" id="101578889"/>
<dbReference type="GO" id="GO:0003073">
    <property type="term" value="P:regulation of systemic arterial blood pressure"/>
    <property type="evidence" value="ECO:0007669"/>
    <property type="project" value="TreeGrafter"/>
</dbReference>
<dbReference type="PANTHER" id="PTHR24271:SF94">
    <property type="entry name" value="KALLIKREIN-2"/>
    <property type="match status" value="1"/>
</dbReference>
<dbReference type="OrthoDB" id="546450at2759"/>
<evidence type="ECO:0000256" key="5">
    <source>
        <dbReference type="ARBA" id="ARBA00023157"/>
    </source>
</evidence>
<name>A0A6P6DRB6_OCTDE</name>
<dbReference type="AlphaFoldDB" id="A0A6P6DRB6"/>
<dbReference type="InterPro" id="IPR033116">
    <property type="entry name" value="TRYPSIN_SER"/>
</dbReference>
<dbReference type="Gene3D" id="2.40.10.10">
    <property type="entry name" value="Trypsin-like serine proteases"/>
    <property type="match status" value="2"/>
</dbReference>
<evidence type="ECO:0000256" key="6">
    <source>
        <dbReference type="RuleBase" id="RU363034"/>
    </source>
</evidence>
<dbReference type="FunFam" id="2.40.10.10:FF:000010">
    <property type="entry name" value="Kallikrein related peptidase 11"/>
    <property type="match status" value="1"/>
</dbReference>
<evidence type="ECO:0000313" key="8">
    <source>
        <dbReference type="Proteomes" id="UP000515203"/>
    </source>
</evidence>
<protein>
    <submittedName>
        <fullName evidence="9">Kallikrein-2 isoform X1</fullName>
    </submittedName>
</protein>
<dbReference type="GO" id="GO:0004252">
    <property type="term" value="F:serine-type endopeptidase activity"/>
    <property type="evidence" value="ECO:0007669"/>
    <property type="project" value="InterPro"/>
</dbReference>
<dbReference type="PROSITE" id="PS00135">
    <property type="entry name" value="TRYPSIN_SER"/>
    <property type="match status" value="1"/>
</dbReference>
<dbReference type="InterPro" id="IPR001314">
    <property type="entry name" value="Peptidase_S1A"/>
</dbReference>